<keyword evidence="16" id="KW-1185">Reference proteome</keyword>
<evidence type="ECO:0000256" key="9">
    <source>
        <dbReference type="ARBA" id="ARBA00023065"/>
    </source>
</evidence>
<name>A0ABR1FVY5_AURAN</name>
<dbReference type="SUPFAM" id="SSF51206">
    <property type="entry name" value="cAMP-binding domain-like"/>
    <property type="match status" value="1"/>
</dbReference>
<keyword evidence="8 13" id="KW-1133">Transmembrane helix</keyword>
<evidence type="ECO:0000256" key="5">
    <source>
        <dbReference type="ARBA" id="ARBA00022826"/>
    </source>
</evidence>
<evidence type="ECO:0000313" key="15">
    <source>
        <dbReference type="EMBL" id="KAK7239800.1"/>
    </source>
</evidence>
<evidence type="ECO:0000256" key="8">
    <source>
        <dbReference type="ARBA" id="ARBA00022989"/>
    </source>
</evidence>
<evidence type="ECO:0000256" key="12">
    <source>
        <dbReference type="SAM" id="MobiDB-lite"/>
    </source>
</evidence>
<keyword evidence="5" id="KW-0631">Potassium channel</keyword>
<keyword evidence="6" id="KW-0851">Voltage-gated channel</keyword>
<dbReference type="InterPro" id="IPR005821">
    <property type="entry name" value="Ion_trans_dom"/>
</dbReference>
<evidence type="ECO:0000256" key="13">
    <source>
        <dbReference type="SAM" id="Phobius"/>
    </source>
</evidence>
<dbReference type="InterPro" id="IPR014710">
    <property type="entry name" value="RmlC-like_jellyroll"/>
</dbReference>
<feature type="domain" description="Cyclic nucleotide-binding" evidence="14">
    <location>
        <begin position="471"/>
        <end position="585"/>
    </location>
</feature>
<dbReference type="Pfam" id="PF00027">
    <property type="entry name" value="cNMP_binding"/>
    <property type="match status" value="1"/>
</dbReference>
<sequence>MTRDGHDGDRAALHEAMSASGRSVKTAAAEKRRIDMLRRHEREVSAGNMLRLTKWGSSSKPAPPEKGAGADAMLKVIAPYDEPSGSTSEVALFAWLNSHVGVIHPLGAFRIRWDVVTSVVLFACLLVTPYQLCFIRADLRPMDRMELLNLAFDVVFLADFFLNFNTGYVDDHGTVVKDHRRIVKQYARGWAAVDLVSSIPVNHLLALANSGLHLGATSRLTKLMRLFKFSRMLKVFKVLKLASSLNEWDDDPAVKVIKDLRRFTSLLLGVFFTAHYAACAFAYAAQGTTRGWSKSTWVADYFNGGEAVRHGEDEPAVDDHHDDHGHRHVFRAFPAPMELYCVAMYWAFTTLTTVGYGDVLPVSRAEMAVTVVVQFAGTCILGYVMGDVASMLTKEEASSRMIKDRIESINAYMKHRGLPPELKAQIRSHFSYSWQKTSVWDEREILLELPAFMRNEVVLYCNASVLDCVPSLRGMPRNAAAKLCLKFEHSFTVPGQCVVEAGDAGNHFYVVASGALEASVAIPAAAAAALDVEPELLVRSFARAEFFAEYVLFAPRAAVHPFSVRAMDASELLLMPQATFADVAGEEPVVAARFRVLAERQYAATLDRLRKRSNLTGVKRPKCAEAREATCFPWQRRTRVVPELDGDGAPSAGDVAAALAAVDAVLAELRPRVPGNEALAAFRLKVGKHGTGLGARQDAVDVGAVQNARKLADPPGARPG</sequence>
<evidence type="ECO:0000313" key="16">
    <source>
        <dbReference type="Proteomes" id="UP001363151"/>
    </source>
</evidence>
<dbReference type="PANTHER" id="PTHR10217:SF435">
    <property type="entry name" value="POTASSIUM VOLTAGE-GATED CHANNEL PROTEIN EAG"/>
    <property type="match status" value="1"/>
</dbReference>
<evidence type="ECO:0000256" key="6">
    <source>
        <dbReference type="ARBA" id="ARBA00022882"/>
    </source>
</evidence>
<dbReference type="InterPro" id="IPR018488">
    <property type="entry name" value="cNMP-bd_CS"/>
</dbReference>
<feature type="transmembrane region" description="Helical" evidence="13">
    <location>
        <begin position="337"/>
        <end position="356"/>
    </location>
</feature>
<keyword evidence="4 13" id="KW-0812">Transmembrane</keyword>
<gene>
    <name evidence="15" type="ORF">SO694_0002923</name>
</gene>
<dbReference type="InterPro" id="IPR000595">
    <property type="entry name" value="cNMP-bd_dom"/>
</dbReference>
<dbReference type="SUPFAM" id="SSF81324">
    <property type="entry name" value="Voltage-gated potassium channels"/>
    <property type="match status" value="1"/>
</dbReference>
<evidence type="ECO:0000256" key="11">
    <source>
        <dbReference type="ARBA" id="ARBA00023303"/>
    </source>
</evidence>
<dbReference type="Gene3D" id="1.10.287.70">
    <property type="match status" value="1"/>
</dbReference>
<feature type="compositionally biased region" description="Basic and acidic residues" evidence="12">
    <location>
        <begin position="1"/>
        <end position="13"/>
    </location>
</feature>
<feature type="transmembrane region" description="Helical" evidence="13">
    <location>
        <begin position="266"/>
        <end position="285"/>
    </location>
</feature>
<dbReference type="InterPro" id="IPR003938">
    <property type="entry name" value="K_chnl_volt-dep_EAG/ELK/ERG"/>
</dbReference>
<organism evidence="15 16">
    <name type="scientific">Aureococcus anophagefferens</name>
    <name type="common">Harmful bloom alga</name>
    <dbReference type="NCBI Taxonomy" id="44056"/>
    <lineage>
        <taxon>Eukaryota</taxon>
        <taxon>Sar</taxon>
        <taxon>Stramenopiles</taxon>
        <taxon>Ochrophyta</taxon>
        <taxon>Pelagophyceae</taxon>
        <taxon>Pelagomonadales</taxon>
        <taxon>Pelagomonadaceae</taxon>
        <taxon>Aureococcus</taxon>
    </lineage>
</organism>
<dbReference type="PANTHER" id="PTHR10217">
    <property type="entry name" value="VOLTAGE AND LIGAND GATED POTASSIUM CHANNEL"/>
    <property type="match status" value="1"/>
</dbReference>
<keyword evidence="11 15" id="KW-0407">Ion channel</keyword>
<dbReference type="InterPro" id="IPR018490">
    <property type="entry name" value="cNMP-bd_dom_sf"/>
</dbReference>
<feature type="region of interest" description="Disordered" evidence="12">
    <location>
        <begin position="1"/>
        <end position="26"/>
    </location>
</feature>
<dbReference type="EMBL" id="JBBJCI010000222">
    <property type="protein sequence ID" value="KAK7239800.1"/>
    <property type="molecule type" value="Genomic_DNA"/>
</dbReference>
<dbReference type="Gene3D" id="1.10.287.630">
    <property type="entry name" value="Helix hairpin bin"/>
    <property type="match status" value="1"/>
</dbReference>
<feature type="transmembrane region" description="Helical" evidence="13">
    <location>
        <begin position="115"/>
        <end position="135"/>
    </location>
</feature>
<reference evidence="15 16" key="1">
    <citation type="submission" date="2024-03" db="EMBL/GenBank/DDBJ databases">
        <title>Aureococcus anophagefferens CCMP1851 and Kratosvirus quantuckense: Draft genome of a second virus-susceptible host strain in the model system.</title>
        <authorList>
            <person name="Chase E."/>
            <person name="Truchon A.R."/>
            <person name="Schepens W."/>
            <person name="Wilhelm S.W."/>
        </authorList>
    </citation>
    <scope>NUCLEOTIDE SEQUENCE [LARGE SCALE GENOMIC DNA]</scope>
    <source>
        <strain evidence="15 16">CCMP1851</strain>
    </source>
</reference>
<dbReference type="PROSITE" id="PS00888">
    <property type="entry name" value="CNMP_BINDING_1"/>
    <property type="match status" value="1"/>
</dbReference>
<evidence type="ECO:0000256" key="10">
    <source>
        <dbReference type="ARBA" id="ARBA00023136"/>
    </source>
</evidence>
<dbReference type="Pfam" id="PF00520">
    <property type="entry name" value="Ion_trans"/>
    <property type="match status" value="1"/>
</dbReference>
<dbReference type="PROSITE" id="PS50042">
    <property type="entry name" value="CNMP_BINDING_3"/>
    <property type="match status" value="1"/>
</dbReference>
<evidence type="ECO:0000256" key="3">
    <source>
        <dbReference type="ARBA" id="ARBA00022538"/>
    </source>
</evidence>
<evidence type="ECO:0000259" key="14">
    <source>
        <dbReference type="PROSITE" id="PS50042"/>
    </source>
</evidence>
<evidence type="ECO:0000256" key="4">
    <source>
        <dbReference type="ARBA" id="ARBA00022692"/>
    </source>
</evidence>
<feature type="transmembrane region" description="Helical" evidence="13">
    <location>
        <begin position="368"/>
        <end position="393"/>
    </location>
</feature>
<keyword evidence="9" id="KW-0406">Ion transport</keyword>
<keyword evidence="3" id="KW-0633">Potassium transport</keyword>
<proteinExistence type="predicted"/>
<dbReference type="Proteomes" id="UP001363151">
    <property type="component" value="Unassembled WGS sequence"/>
</dbReference>
<keyword evidence="10 13" id="KW-0472">Membrane</keyword>
<comment type="caution">
    <text evidence="15">The sequence shown here is derived from an EMBL/GenBank/DDBJ whole genome shotgun (WGS) entry which is preliminary data.</text>
</comment>
<accession>A0ABR1FVY5</accession>
<dbReference type="Gene3D" id="2.60.120.10">
    <property type="entry name" value="Jelly Rolls"/>
    <property type="match status" value="1"/>
</dbReference>
<dbReference type="CDD" id="cd00038">
    <property type="entry name" value="CAP_ED"/>
    <property type="match status" value="1"/>
</dbReference>
<keyword evidence="2" id="KW-0813">Transport</keyword>
<evidence type="ECO:0000256" key="1">
    <source>
        <dbReference type="ARBA" id="ARBA00004141"/>
    </source>
</evidence>
<dbReference type="GO" id="GO:0034220">
    <property type="term" value="P:monoatomic ion transmembrane transport"/>
    <property type="evidence" value="ECO:0007669"/>
    <property type="project" value="UniProtKB-KW"/>
</dbReference>
<protein>
    <submittedName>
        <fullName evidence="15">Voltage-gated potassium channel</fullName>
    </submittedName>
</protein>
<evidence type="ECO:0000256" key="7">
    <source>
        <dbReference type="ARBA" id="ARBA00022958"/>
    </source>
</evidence>
<evidence type="ECO:0000256" key="2">
    <source>
        <dbReference type="ARBA" id="ARBA00022448"/>
    </source>
</evidence>
<comment type="subcellular location">
    <subcellularLocation>
        <location evidence="1">Membrane</location>
        <topology evidence="1">Multi-pass membrane protein</topology>
    </subcellularLocation>
</comment>
<keyword evidence="7" id="KW-0630">Potassium</keyword>
<dbReference type="InterPro" id="IPR050818">
    <property type="entry name" value="KCNH_animal-type"/>
</dbReference>
<dbReference type="PRINTS" id="PR01463">
    <property type="entry name" value="EAGCHANLFMLY"/>
</dbReference>
<dbReference type="SMART" id="SM00100">
    <property type="entry name" value="cNMP"/>
    <property type="match status" value="1"/>
</dbReference>